<evidence type="ECO:0000313" key="2">
    <source>
        <dbReference type="Proteomes" id="UP001151760"/>
    </source>
</evidence>
<sequence length="163" mass="19238">MYPVGGRFVVLRLNYLSLDMDINGRAETRSVIWERFHDYQRGMESYQIKVNLTVPILTFPGIEEKTPYSITALTFIGLIYENKKKEKRIVDIDEISKFCDATLKRVLEKVKKINLDVKHGYANQALSNQDADLMMFYEEYMQDRLKLRDQIRRCESYVNGRPL</sequence>
<keyword evidence="2" id="KW-1185">Reference proteome</keyword>
<reference evidence="1" key="1">
    <citation type="journal article" date="2022" name="Int. J. Mol. Sci.">
        <title>Draft Genome of Tanacetum Coccineum: Genomic Comparison of Closely Related Tanacetum-Family Plants.</title>
        <authorList>
            <person name="Yamashiro T."/>
            <person name="Shiraishi A."/>
            <person name="Nakayama K."/>
            <person name="Satake H."/>
        </authorList>
    </citation>
    <scope>NUCLEOTIDE SEQUENCE</scope>
</reference>
<evidence type="ECO:0000313" key="1">
    <source>
        <dbReference type="EMBL" id="GJS96646.1"/>
    </source>
</evidence>
<accession>A0ABQ5A4T7</accession>
<dbReference type="EMBL" id="BQNB010011902">
    <property type="protein sequence ID" value="GJS96646.1"/>
    <property type="molecule type" value="Genomic_DNA"/>
</dbReference>
<dbReference type="Proteomes" id="UP001151760">
    <property type="component" value="Unassembled WGS sequence"/>
</dbReference>
<proteinExistence type="predicted"/>
<comment type="caution">
    <text evidence="1">The sequence shown here is derived from an EMBL/GenBank/DDBJ whole genome shotgun (WGS) entry which is preliminary data.</text>
</comment>
<protein>
    <submittedName>
        <fullName evidence="1">Uncharacterized protein</fullName>
    </submittedName>
</protein>
<reference evidence="1" key="2">
    <citation type="submission" date="2022-01" db="EMBL/GenBank/DDBJ databases">
        <authorList>
            <person name="Yamashiro T."/>
            <person name="Shiraishi A."/>
            <person name="Satake H."/>
            <person name="Nakayama K."/>
        </authorList>
    </citation>
    <scope>NUCLEOTIDE SEQUENCE</scope>
</reference>
<organism evidence="1 2">
    <name type="scientific">Tanacetum coccineum</name>
    <dbReference type="NCBI Taxonomy" id="301880"/>
    <lineage>
        <taxon>Eukaryota</taxon>
        <taxon>Viridiplantae</taxon>
        <taxon>Streptophyta</taxon>
        <taxon>Embryophyta</taxon>
        <taxon>Tracheophyta</taxon>
        <taxon>Spermatophyta</taxon>
        <taxon>Magnoliopsida</taxon>
        <taxon>eudicotyledons</taxon>
        <taxon>Gunneridae</taxon>
        <taxon>Pentapetalae</taxon>
        <taxon>asterids</taxon>
        <taxon>campanulids</taxon>
        <taxon>Asterales</taxon>
        <taxon>Asteraceae</taxon>
        <taxon>Asteroideae</taxon>
        <taxon>Anthemideae</taxon>
        <taxon>Anthemidinae</taxon>
        <taxon>Tanacetum</taxon>
    </lineage>
</organism>
<gene>
    <name evidence="1" type="ORF">Tco_0803614</name>
</gene>
<name>A0ABQ5A4T7_9ASTR</name>